<proteinExistence type="predicted"/>
<gene>
    <name evidence="3" type="ORF">OA50_02135</name>
</gene>
<dbReference type="SUPFAM" id="SSF55729">
    <property type="entry name" value="Acyl-CoA N-acyltransferases (Nat)"/>
    <property type="match status" value="1"/>
</dbReference>
<dbReference type="STRING" id="561184.SAMN05216376_10682"/>
<name>A0A0B3SRM6_9RHOB</name>
<keyword evidence="3" id="KW-0808">Transferase</keyword>
<dbReference type="RefSeq" id="WP_043140823.1">
    <property type="nucleotide sequence ID" value="NZ_JSUQ01000008.1"/>
</dbReference>
<dbReference type="PANTHER" id="PTHR43792:SF1">
    <property type="entry name" value="N-ACETYLTRANSFERASE DOMAIN-CONTAINING PROTEIN"/>
    <property type="match status" value="1"/>
</dbReference>
<protein>
    <submittedName>
        <fullName evidence="3">GNAT family acetyltransferase</fullName>
    </submittedName>
</protein>
<dbReference type="EMBL" id="JSUQ01000008">
    <property type="protein sequence ID" value="KHQ53109.1"/>
    <property type="molecule type" value="Genomic_DNA"/>
</dbReference>
<dbReference type="InterPro" id="IPR051531">
    <property type="entry name" value="N-acetyltransferase"/>
</dbReference>
<dbReference type="AlphaFoldDB" id="A0A0B3SRM6"/>
<comment type="caution">
    <text evidence="3">The sequence shown here is derived from an EMBL/GenBank/DDBJ whole genome shotgun (WGS) entry which is preliminary data.</text>
</comment>
<evidence type="ECO:0000256" key="1">
    <source>
        <dbReference type="SAM" id="MobiDB-lite"/>
    </source>
</evidence>
<organism evidence="3 4">
    <name type="scientific">Mameliella alba</name>
    <dbReference type="NCBI Taxonomy" id="561184"/>
    <lineage>
        <taxon>Bacteria</taxon>
        <taxon>Pseudomonadati</taxon>
        <taxon>Pseudomonadota</taxon>
        <taxon>Alphaproteobacteria</taxon>
        <taxon>Rhodobacterales</taxon>
        <taxon>Roseobacteraceae</taxon>
        <taxon>Mameliella</taxon>
    </lineage>
</organism>
<evidence type="ECO:0000259" key="2">
    <source>
        <dbReference type="PROSITE" id="PS51186"/>
    </source>
</evidence>
<dbReference type="InterPro" id="IPR016181">
    <property type="entry name" value="Acyl_CoA_acyltransferase"/>
</dbReference>
<feature type="region of interest" description="Disordered" evidence="1">
    <location>
        <begin position="143"/>
        <end position="177"/>
    </location>
</feature>
<evidence type="ECO:0000313" key="3">
    <source>
        <dbReference type="EMBL" id="KHQ53109.1"/>
    </source>
</evidence>
<dbReference type="Proteomes" id="UP000030960">
    <property type="component" value="Unassembled WGS sequence"/>
</dbReference>
<dbReference type="Gene3D" id="3.40.630.30">
    <property type="match status" value="1"/>
</dbReference>
<dbReference type="OrthoDB" id="6293260at2"/>
<keyword evidence="4" id="KW-1185">Reference proteome</keyword>
<dbReference type="InterPro" id="IPR000182">
    <property type="entry name" value="GNAT_dom"/>
</dbReference>
<dbReference type="Pfam" id="PF13302">
    <property type="entry name" value="Acetyltransf_3"/>
    <property type="match status" value="1"/>
</dbReference>
<dbReference type="PANTHER" id="PTHR43792">
    <property type="entry name" value="GNAT FAMILY, PUTATIVE (AFU_ORTHOLOGUE AFUA_3G00765)-RELATED-RELATED"/>
    <property type="match status" value="1"/>
</dbReference>
<accession>A0A0B3SRM6</accession>
<dbReference type="CDD" id="cd04301">
    <property type="entry name" value="NAT_SF"/>
    <property type="match status" value="1"/>
</dbReference>
<sequence>MPAPTLHTPRLTLRPHVESDMTPFWDFHQSDRAAYVWRPKSLTHQWLGFASEVGSWDLLGHGGWGVDLKDGGVIGQVAITRPPIFPEREIGWIFFEGFEGKGYATEAATAALHWAWAQGWSTLVSYIHPDNTRSRALAERLGAVHDPDAQLPEGETAQETLVYRHSPDADGSPEAYA</sequence>
<dbReference type="PROSITE" id="PS51186">
    <property type="entry name" value="GNAT"/>
    <property type="match status" value="1"/>
</dbReference>
<reference evidence="3 4" key="1">
    <citation type="submission" date="2014-10" db="EMBL/GenBank/DDBJ databases">
        <title>Genome sequence of Ponticoccus sp. strain UMTAT08 isolated from clonal culture of toxic dinoflagellate Alexandrium tamiyavanichii.</title>
        <authorList>
            <person name="Gan H.Y."/>
            <person name="Muhd D.-D."/>
            <person name="Mohd Noor M.E."/>
            <person name="Yeong Y.S."/>
            <person name="Usup G."/>
        </authorList>
    </citation>
    <scope>NUCLEOTIDE SEQUENCE [LARGE SCALE GENOMIC DNA]</scope>
    <source>
        <strain evidence="3 4">UMTAT08</strain>
    </source>
</reference>
<dbReference type="GO" id="GO:0016747">
    <property type="term" value="F:acyltransferase activity, transferring groups other than amino-acyl groups"/>
    <property type="evidence" value="ECO:0007669"/>
    <property type="project" value="InterPro"/>
</dbReference>
<evidence type="ECO:0000313" key="4">
    <source>
        <dbReference type="Proteomes" id="UP000030960"/>
    </source>
</evidence>
<feature type="domain" description="N-acetyltransferase" evidence="2">
    <location>
        <begin position="11"/>
        <end position="168"/>
    </location>
</feature>